<accession>S8B975</accession>
<sequence>MAIGSSPLPHDSRISFLPDVGTSSPLSAAEEYRIESPFQPLTKLHHHHIRLQII</sequence>
<keyword evidence="2" id="KW-1185">Reference proteome</keyword>
<organism evidence="1 2">
    <name type="scientific">Penicillium oxalicum (strain 114-2 / CGMCC 5302)</name>
    <name type="common">Penicillium decumbens</name>
    <dbReference type="NCBI Taxonomy" id="933388"/>
    <lineage>
        <taxon>Eukaryota</taxon>
        <taxon>Fungi</taxon>
        <taxon>Dikarya</taxon>
        <taxon>Ascomycota</taxon>
        <taxon>Pezizomycotina</taxon>
        <taxon>Eurotiomycetes</taxon>
        <taxon>Eurotiomycetidae</taxon>
        <taxon>Eurotiales</taxon>
        <taxon>Aspergillaceae</taxon>
        <taxon>Penicillium</taxon>
    </lineage>
</organism>
<dbReference type="EMBL" id="KB644413">
    <property type="protein sequence ID" value="EPS31317.1"/>
    <property type="molecule type" value="Genomic_DNA"/>
</dbReference>
<evidence type="ECO:0000313" key="1">
    <source>
        <dbReference type="EMBL" id="EPS31317.1"/>
    </source>
</evidence>
<reference evidence="1 2" key="1">
    <citation type="journal article" date="2013" name="PLoS ONE">
        <title>Genomic and secretomic analyses reveal unique features of the lignocellulolytic enzyme system of Penicillium decumbens.</title>
        <authorList>
            <person name="Liu G."/>
            <person name="Zhang L."/>
            <person name="Wei X."/>
            <person name="Zou G."/>
            <person name="Qin Y."/>
            <person name="Ma L."/>
            <person name="Li J."/>
            <person name="Zheng H."/>
            <person name="Wang S."/>
            <person name="Wang C."/>
            <person name="Xun L."/>
            <person name="Zhao G.-P."/>
            <person name="Zhou Z."/>
            <person name="Qu Y."/>
        </authorList>
    </citation>
    <scope>NUCLEOTIDE SEQUENCE [LARGE SCALE GENOMIC DNA]</scope>
    <source>
        <strain evidence="2">114-2 / CGMCC 5302</strain>
    </source>
</reference>
<dbReference type="Proteomes" id="UP000019376">
    <property type="component" value="Unassembled WGS sequence"/>
</dbReference>
<protein>
    <submittedName>
        <fullName evidence="1">Uncharacterized protein</fullName>
    </submittedName>
</protein>
<dbReference type="AlphaFoldDB" id="S8B975"/>
<name>S8B975_PENO1</name>
<evidence type="ECO:0000313" key="2">
    <source>
        <dbReference type="Proteomes" id="UP000019376"/>
    </source>
</evidence>
<gene>
    <name evidence="1" type="ORF">PDE_06272</name>
</gene>
<proteinExistence type="predicted"/>
<dbReference type="HOGENOM" id="CLU_3051081_0_0_1"/>